<dbReference type="KEGG" id="nmk:CHR53_12505"/>
<proteinExistence type="predicted"/>
<sequence length="214" mass="23950">MEEKLRNLRQAMDDTVFSGTYFTEQQKRNIRAAAKKPIKSGDWFPKLLTVIVSMCFLLFIGNLGLAAWQERYGSNSAETQNWEVSHVFTVPKPGPDGKDVQYGLWGVKGKWAILDGPVLAGEKNKELVHIWGASHEETVQGFGKMVKIIGTSKQDGTKVTAFEGSIGIPNSYYVKPPYEYAEAVGYLILPSKGIWKLDCYVEDKFHGTIVIEVQ</sequence>
<accession>A0A3T0HY45</accession>
<dbReference type="OrthoDB" id="2381403at2"/>
<gene>
    <name evidence="2" type="ORF">CHR53_12505</name>
</gene>
<organism evidence="2 3">
    <name type="scientific">Neobacillus mesonae</name>
    <dbReference type="NCBI Taxonomy" id="1193713"/>
    <lineage>
        <taxon>Bacteria</taxon>
        <taxon>Bacillati</taxon>
        <taxon>Bacillota</taxon>
        <taxon>Bacilli</taxon>
        <taxon>Bacillales</taxon>
        <taxon>Bacillaceae</taxon>
        <taxon>Neobacillus</taxon>
    </lineage>
</organism>
<name>A0A3T0HY45_9BACI</name>
<evidence type="ECO:0000313" key="2">
    <source>
        <dbReference type="EMBL" id="AZU62035.1"/>
    </source>
</evidence>
<protein>
    <recommendedName>
        <fullName evidence="4">DUF4871 domain-containing protein</fullName>
    </recommendedName>
</protein>
<dbReference type="STRING" id="1193713.GCA_001636315_04934"/>
<dbReference type="RefSeq" id="WP_066398162.1">
    <property type="nucleotide sequence ID" value="NZ_CP022572.1"/>
</dbReference>
<evidence type="ECO:0000256" key="1">
    <source>
        <dbReference type="SAM" id="Phobius"/>
    </source>
</evidence>
<dbReference type="Gene3D" id="2.60.40.3830">
    <property type="match status" value="1"/>
</dbReference>
<dbReference type="AlphaFoldDB" id="A0A3T0HY45"/>
<dbReference type="Proteomes" id="UP000282892">
    <property type="component" value="Chromosome"/>
</dbReference>
<evidence type="ECO:0008006" key="4">
    <source>
        <dbReference type="Google" id="ProtNLM"/>
    </source>
</evidence>
<keyword evidence="3" id="KW-1185">Reference proteome</keyword>
<keyword evidence="1" id="KW-0472">Membrane</keyword>
<feature type="transmembrane region" description="Helical" evidence="1">
    <location>
        <begin position="47"/>
        <end position="68"/>
    </location>
</feature>
<dbReference type="EMBL" id="CP022572">
    <property type="protein sequence ID" value="AZU62035.1"/>
    <property type="molecule type" value="Genomic_DNA"/>
</dbReference>
<keyword evidence="1" id="KW-0812">Transmembrane</keyword>
<keyword evidence="1" id="KW-1133">Transmembrane helix</keyword>
<reference evidence="2 3" key="1">
    <citation type="submission" date="2017-07" db="EMBL/GenBank/DDBJ databases">
        <title>The complete genome sequence of Bacillus mesonae strain H20-5, an efficient strain improving plant abiotic stress resistance.</title>
        <authorList>
            <person name="Kim S.Y."/>
            <person name="Song H."/>
            <person name="Sang M.K."/>
            <person name="Weon H.-Y."/>
            <person name="Song J."/>
        </authorList>
    </citation>
    <scope>NUCLEOTIDE SEQUENCE [LARGE SCALE GENOMIC DNA]</scope>
    <source>
        <strain evidence="2 3">H20-5</strain>
    </source>
</reference>
<evidence type="ECO:0000313" key="3">
    <source>
        <dbReference type="Proteomes" id="UP000282892"/>
    </source>
</evidence>